<gene>
    <name evidence="2" type="ORF">ANCCEY_11736</name>
</gene>
<dbReference type="InterPro" id="IPR055268">
    <property type="entry name" value="PCB-like"/>
</dbReference>
<dbReference type="EMBL" id="KE125327">
    <property type="protein sequence ID" value="EPB69170.1"/>
    <property type="molecule type" value="Genomic_DNA"/>
</dbReference>
<dbReference type="Proteomes" id="UP000054495">
    <property type="component" value="Unassembled WGS sequence"/>
</dbReference>
<evidence type="ECO:0000259" key="1">
    <source>
        <dbReference type="Pfam" id="PF00289"/>
    </source>
</evidence>
<reference evidence="2 3" key="1">
    <citation type="submission" date="2013-05" db="EMBL/GenBank/DDBJ databases">
        <title>Draft genome of the parasitic nematode Anyclostoma ceylanicum.</title>
        <authorList>
            <person name="Mitreva M."/>
        </authorList>
    </citation>
    <scope>NUCLEOTIDE SEQUENCE [LARGE SCALE GENOMIC DNA]</scope>
</reference>
<evidence type="ECO:0000313" key="2">
    <source>
        <dbReference type="EMBL" id="EPB69170.1"/>
    </source>
</evidence>
<proteinExistence type="predicted"/>
<evidence type="ECO:0000313" key="3">
    <source>
        <dbReference type="Proteomes" id="UP000054495"/>
    </source>
</evidence>
<dbReference type="Gene3D" id="3.40.50.20">
    <property type="match status" value="1"/>
</dbReference>
<feature type="domain" description="Biotin carboxylase-like N-terminal" evidence="1">
    <location>
        <begin position="29"/>
        <end position="62"/>
    </location>
</feature>
<dbReference type="GO" id="GO:0005737">
    <property type="term" value="C:cytoplasm"/>
    <property type="evidence" value="ECO:0007669"/>
    <property type="project" value="TreeGrafter"/>
</dbReference>
<dbReference type="GO" id="GO:0006094">
    <property type="term" value="P:gluconeogenesis"/>
    <property type="evidence" value="ECO:0007669"/>
    <property type="project" value="TreeGrafter"/>
</dbReference>
<keyword evidence="3" id="KW-1185">Reference proteome</keyword>
<dbReference type="PANTHER" id="PTHR43778">
    <property type="entry name" value="PYRUVATE CARBOXYLASE"/>
    <property type="match status" value="1"/>
</dbReference>
<accession>A0A0D6LAS9</accession>
<dbReference type="Pfam" id="PF00289">
    <property type="entry name" value="Biotin_carb_N"/>
    <property type="match status" value="1"/>
</dbReference>
<dbReference type="InterPro" id="IPR016185">
    <property type="entry name" value="PreATP-grasp_dom_sf"/>
</dbReference>
<organism evidence="2 3">
    <name type="scientific">Ancylostoma ceylanicum</name>
    <dbReference type="NCBI Taxonomy" id="53326"/>
    <lineage>
        <taxon>Eukaryota</taxon>
        <taxon>Metazoa</taxon>
        <taxon>Ecdysozoa</taxon>
        <taxon>Nematoda</taxon>
        <taxon>Chromadorea</taxon>
        <taxon>Rhabditida</taxon>
        <taxon>Rhabditina</taxon>
        <taxon>Rhabditomorpha</taxon>
        <taxon>Strongyloidea</taxon>
        <taxon>Ancylostomatidae</taxon>
        <taxon>Ancylostomatinae</taxon>
        <taxon>Ancylostoma</taxon>
    </lineage>
</organism>
<protein>
    <recommendedName>
        <fullName evidence="1">Biotin carboxylase-like N-terminal domain-containing protein</fullName>
    </recommendedName>
</protein>
<dbReference type="SUPFAM" id="SSF52440">
    <property type="entry name" value="PreATP-grasp domain"/>
    <property type="match status" value="1"/>
</dbReference>
<dbReference type="AlphaFoldDB" id="A0A0D6LAS9"/>
<dbReference type="InterPro" id="IPR005481">
    <property type="entry name" value="BC-like_N"/>
</dbReference>
<dbReference type="GO" id="GO:0004736">
    <property type="term" value="F:pyruvate carboxylase activity"/>
    <property type="evidence" value="ECO:0007669"/>
    <property type="project" value="TreeGrafter"/>
</dbReference>
<name>A0A0D6LAS9_9BILA</name>
<sequence>MRLLCASSVLRRLSFQPRRTYAVAKTKEFKKVMVANRGEIAIRVFRALNELNITSVAIYSEQVLLSNTKQEFKCELGGNVREELVMN</sequence>
<dbReference type="PANTHER" id="PTHR43778:SF2">
    <property type="entry name" value="PYRUVATE CARBOXYLASE, MITOCHONDRIAL"/>
    <property type="match status" value="1"/>
</dbReference>